<dbReference type="EMBL" id="CP021109">
    <property type="protein sequence ID" value="ARP85023.1"/>
    <property type="molecule type" value="Genomic_DNA"/>
</dbReference>
<evidence type="ECO:0000313" key="1">
    <source>
        <dbReference type="EMBL" id="ARP85023.1"/>
    </source>
</evidence>
<dbReference type="InterPro" id="IPR021087">
    <property type="entry name" value="Uncharacterised_PixA/AidA"/>
</dbReference>
<evidence type="ECO:0000313" key="2">
    <source>
        <dbReference type="Proteomes" id="UP000194139"/>
    </source>
</evidence>
<gene>
    <name evidence="1" type="ORF">CAL13_01380</name>
</gene>
<protein>
    <recommendedName>
        <fullName evidence="3">Inclusion body protein</fullName>
    </recommendedName>
</protein>
<dbReference type="Gene3D" id="2.60.40.3910">
    <property type="entry name" value="Inclusion body protein"/>
    <property type="match status" value="1"/>
</dbReference>
<dbReference type="AlphaFoldDB" id="A0A1W6YWP6"/>
<keyword evidence="2" id="KW-1185">Reference proteome</keyword>
<evidence type="ECO:0008006" key="3">
    <source>
        <dbReference type="Google" id="ProtNLM"/>
    </source>
</evidence>
<dbReference type="Proteomes" id="UP000194139">
    <property type="component" value="Chromosome"/>
</dbReference>
<dbReference type="Pfam" id="PF12306">
    <property type="entry name" value="PixA"/>
    <property type="match status" value="1"/>
</dbReference>
<proteinExistence type="predicted"/>
<name>A0A1W6YWP6_9BORD</name>
<accession>A0A1W6YWP6</accession>
<dbReference type="InterPro" id="IPR038712">
    <property type="entry name" value="PixA-like_sf"/>
</dbReference>
<reference evidence="1 2" key="1">
    <citation type="submission" date="2017-05" db="EMBL/GenBank/DDBJ databases">
        <title>Complete and WGS of Bordetella genogroups.</title>
        <authorList>
            <person name="Spilker T."/>
            <person name="LiPuma J."/>
        </authorList>
    </citation>
    <scope>NUCLEOTIDE SEQUENCE [LARGE SCALE GENOMIC DNA]</scope>
    <source>
        <strain evidence="1 2">AU17164</strain>
    </source>
</reference>
<sequence>MQSRLHLRREKQIMPNIINILAVVDAERVLQDHVPNPSAVVPLKSSGQGYGFLMTEWANTDQYQDANIFAKVAEQDQEEGGYALNVKAAAGDIVRWRMISLTSPFQYQCYLCGLDPVGGWLHITQPQPKSAAPVSAVVAPAPAPATGLAKVQTTDYWWESTVTDNLRQAYNVLFTITDSAGVQRGQFSWDPYIS</sequence>
<organism evidence="1 2">
    <name type="scientific">Bordetella genomosp. 9</name>
    <dbReference type="NCBI Taxonomy" id="1416803"/>
    <lineage>
        <taxon>Bacteria</taxon>
        <taxon>Pseudomonadati</taxon>
        <taxon>Pseudomonadota</taxon>
        <taxon>Betaproteobacteria</taxon>
        <taxon>Burkholderiales</taxon>
        <taxon>Alcaligenaceae</taxon>
        <taxon>Bordetella</taxon>
    </lineage>
</organism>